<protein>
    <recommendedName>
        <fullName evidence="2">DUF1501 domain-containing protein</fullName>
    </recommendedName>
</protein>
<dbReference type="InterPro" id="IPR010869">
    <property type="entry name" value="DUF1501"/>
</dbReference>
<evidence type="ECO:0008006" key="2">
    <source>
        <dbReference type="Google" id="ProtNLM"/>
    </source>
</evidence>
<sequence length="347" mass="38614">MLTILDVVRRSTGFFEKCGVPQPRRAMLRIGGLAPFGLSLPSLLAAKKQGEVSATFGKAKRCLLLYMWGGPSHIDLFDMKPDAPSELRGPFNPVRTRTPGIRISELMPKLAGVTDKIGFIRSVTHTDNNHSTGAHWMLTGHKHPESRENFGARPSDYPHVGSILSKFSPATNGLPTFVALPEVIGTTAGFVTPGQNAGFLGRRYDPFVLNRHPDEPDFKVPNMSPVEGLDRARLRKRVKLTEQFDDLRRDLISTLDVSDLNAVNQLAYDLLTSPKVADAFDLADEGETERERYGMQTFGQSVLLARRLLESGVKLVTVYWHRDKPGVDTTWDTHKDNFKGLKDRLVP</sequence>
<reference evidence="1" key="1">
    <citation type="submission" date="2018-05" db="EMBL/GenBank/DDBJ databases">
        <authorList>
            <person name="Lanie J.A."/>
            <person name="Ng W.-L."/>
            <person name="Kazmierczak K.M."/>
            <person name="Andrzejewski T.M."/>
            <person name="Davidsen T.M."/>
            <person name="Wayne K.J."/>
            <person name="Tettelin H."/>
            <person name="Glass J.I."/>
            <person name="Rusch D."/>
            <person name="Podicherti R."/>
            <person name="Tsui H.-C.T."/>
            <person name="Winkler M.E."/>
        </authorList>
    </citation>
    <scope>NUCLEOTIDE SEQUENCE</scope>
</reference>
<gene>
    <name evidence="1" type="ORF">METZ01_LOCUS236678</name>
</gene>
<accession>A0A382H939</accession>
<evidence type="ECO:0000313" key="1">
    <source>
        <dbReference type="EMBL" id="SVB83824.1"/>
    </source>
</evidence>
<organism evidence="1">
    <name type="scientific">marine metagenome</name>
    <dbReference type="NCBI Taxonomy" id="408172"/>
    <lineage>
        <taxon>unclassified sequences</taxon>
        <taxon>metagenomes</taxon>
        <taxon>ecological metagenomes</taxon>
    </lineage>
</organism>
<name>A0A382H939_9ZZZZ</name>
<feature type="non-terminal residue" evidence="1">
    <location>
        <position position="347"/>
    </location>
</feature>
<dbReference type="EMBL" id="UINC01059902">
    <property type="protein sequence ID" value="SVB83824.1"/>
    <property type="molecule type" value="Genomic_DNA"/>
</dbReference>
<dbReference type="AlphaFoldDB" id="A0A382H939"/>
<dbReference type="Pfam" id="PF07394">
    <property type="entry name" value="DUF1501"/>
    <property type="match status" value="1"/>
</dbReference>
<proteinExistence type="predicted"/>